<dbReference type="Gene3D" id="3.40.50.150">
    <property type="entry name" value="Vaccinia Virus protein VP39"/>
    <property type="match status" value="1"/>
</dbReference>
<evidence type="ECO:0000259" key="1">
    <source>
        <dbReference type="Pfam" id="PF13649"/>
    </source>
</evidence>
<accession>A0A9W8YD41</accession>
<organism evidence="2 3">
    <name type="scientific">Neocucurbitaria cava</name>
    <dbReference type="NCBI Taxonomy" id="798079"/>
    <lineage>
        <taxon>Eukaryota</taxon>
        <taxon>Fungi</taxon>
        <taxon>Dikarya</taxon>
        <taxon>Ascomycota</taxon>
        <taxon>Pezizomycotina</taxon>
        <taxon>Dothideomycetes</taxon>
        <taxon>Pleosporomycetidae</taxon>
        <taxon>Pleosporales</taxon>
        <taxon>Pleosporineae</taxon>
        <taxon>Cucurbitariaceae</taxon>
        <taxon>Neocucurbitaria</taxon>
    </lineage>
</organism>
<dbReference type="Pfam" id="PF13649">
    <property type="entry name" value="Methyltransf_25"/>
    <property type="match status" value="1"/>
</dbReference>
<dbReference type="Proteomes" id="UP001140560">
    <property type="component" value="Unassembled WGS sequence"/>
</dbReference>
<dbReference type="CDD" id="cd02440">
    <property type="entry name" value="AdoMet_MTases"/>
    <property type="match status" value="1"/>
</dbReference>
<dbReference type="SUPFAM" id="SSF53335">
    <property type="entry name" value="S-adenosyl-L-methionine-dependent methyltransferases"/>
    <property type="match status" value="1"/>
</dbReference>
<gene>
    <name evidence="2" type="ORF">N0V83_002672</name>
</gene>
<dbReference type="OrthoDB" id="417697at2759"/>
<comment type="caution">
    <text evidence="2">The sequence shown here is derived from an EMBL/GenBank/DDBJ whole genome shotgun (WGS) entry which is preliminary data.</text>
</comment>
<evidence type="ECO:0000313" key="2">
    <source>
        <dbReference type="EMBL" id="KAJ4373933.1"/>
    </source>
</evidence>
<proteinExistence type="predicted"/>
<evidence type="ECO:0000313" key="3">
    <source>
        <dbReference type="Proteomes" id="UP001140560"/>
    </source>
</evidence>
<dbReference type="PANTHER" id="PTHR43591:SF50">
    <property type="entry name" value="METHYLTRANSFERASE DOMAIN-CONTAINING PROTEIN-RELATED"/>
    <property type="match status" value="1"/>
</dbReference>
<protein>
    <recommendedName>
        <fullName evidence="1">Methyltransferase domain-containing protein</fullName>
    </recommendedName>
</protein>
<keyword evidence="3" id="KW-1185">Reference proteome</keyword>
<dbReference type="InterPro" id="IPR029063">
    <property type="entry name" value="SAM-dependent_MTases_sf"/>
</dbReference>
<dbReference type="PANTHER" id="PTHR43591">
    <property type="entry name" value="METHYLTRANSFERASE"/>
    <property type="match status" value="1"/>
</dbReference>
<feature type="domain" description="Methyltransferase" evidence="1">
    <location>
        <begin position="57"/>
        <end position="154"/>
    </location>
</feature>
<reference evidence="2" key="1">
    <citation type="submission" date="2022-10" db="EMBL/GenBank/DDBJ databases">
        <title>Tapping the CABI collections for fungal endophytes: first genome assemblies for Collariella, Neodidymelliopsis, Ascochyta clinopodiicola, Didymella pomorum, Didymosphaeria variabile, Neocosmospora piperis and Neocucurbitaria cava.</title>
        <authorList>
            <person name="Hill R."/>
        </authorList>
    </citation>
    <scope>NUCLEOTIDE SEQUENCE</scope>
    <source>
        <strain evidence="2">IMI 356814</strain>
    </source>
</reference>
<name>A0A9W8YD41_9PLEO</name>
<dbReference type="AlphaFoldDB" id="A0A9W8YD41"/>
<sequence>MSYSSGTATSTGDEPYWLGRASEEQQRLIKQHGIYIKSIGYLLHPSIQSKLPANAHIADVATGTGIWLRDLSAASPESGHTFTGFDISNDQFLSSDSLPSNVKLTYLDFKKPIPEDLHGKFDLVNIRLIIISMGPVEVWKETLTNILTLLKPGGAITWTEGNFLVARGFRGADDASTPGHALTAGQNQLNSTLIKRFGYSFPDFKTLFEDVGLQGVQTDVISTDRLVEMRREFTEIGVGAVFGGLKNLAKVKEEGGWGEEEVESRRVEAVADLESGAYLRWDIHVAVGFTAKE</sequence>
<dbReference type="InterPro" id="IPR041698">
    <property type="entry name" value="Methyltransf_25"/>
</dbReference>
<dbReference type="EMBL" id="JAPEUY010000004">
    <property type="protein sequence ID" value="KAJ4373933.1"/>
    <property type="molecule type" value="Genomic_DNA"/>
</dbReference>